<dbReference type="InterPro" id="IPR013766">
    <property type="entry name" value="Thioredoxin_domain"/>
</dbReference>
<protein>
    <recommendedName>
        <fullName evidence="3">thioredoxin-dependent peroxiredoxin</fullName>
        <ecNumber evidence="3">1.11.1.24</ecNumber>
    </recommendedName>
    <alternativeName>
        <fullName evidence="9">Thioredoxin peroxidase</fullName>
    </alternativeName>
    <alternativeName>
        <fullName evidence="11">Thioredoxin-dependent peroxiredoxin Bcp</fullName>
    </alternativeName>
</protein>
<comment type="similarity">
    <text evidence="10">Belongs to the peroxiredoxin family. BCP/PrxQ subfamily.</text>
</comment>
<dbReference type="PIRSF" id="PIRSF000239">
    <property type="entry name" value="AHPC"/>
    <property type="match status" value="1"/>
</dbReference>
<reference evidence="16" key="1">
    <citation type="submission" date="2015-10" db="EMBL/GenBank/DDBJ databases">
        <authorList>
            <person name="Luecker S."/>
            <person name="Luecker S."/>
        </authorList>
    </citation>
    <scope>NUCLEOTIDE SEQUENCE [LARGE SCALE GENOMIC DNA]</scope>
</reference>
<dbReference type="EC" id="1.11.1.24" evidence="3"/>
<keyword evidence="7" id="KW-1015">Disulfide bond</keyword>
<dbReference type="GO" id="GO:0045454">
    <property type="term" value="P:cell redox homeostasis"/>
    <property type="evidence" value="ECO:0007669"/>
    <property type="project" value="TreeGrafter"/>
</dbReference>
<keyword evidence="4 15" id="KW-0575">Peroxidase</keyword>
<keyword evidence="5" id="KW-0049">Antioxidant</keyword>
<name>A0A0S4LM22_9BACT</name>
<proteinExistence type="inferred from homology"/>
<dbReference type="InterPro" id="IPR024706">
    <property type="entry name" value="Peroxiredoxin_AhpC-typ"/>
</dbReference>
<comment type="catalytic activity">
    <reaction evidence="12">
        <text>a hydroperoxide + [thioredoxin]-dithiol = an alcohol + [thioredoxin]-disulfide + H2O</text>
        <dbReference type="Rhea" id="RHEA:62620"/>
        <dbReference type="Rhea" id="RHEA-COMP:10698"/>
        <dbReference type="Rhea" id="RHEA-COMP:10700"/>
        <dbReference type="ChEBI" id="CHEBI:15377"/>
        <dbReference type="ChEBI" id="CHEBI:29950"/>
        <dbReference type="ChEBI" id="CHEBI:30879"/>
        <dbReference type="ChEBI" id="CHEBI:35924"/>
        <dbReference type="ChEBI" id="CHEBI:50058"/>
        <dbReference type="EC" id="1.11.1.24"/>
    </reaction>
</comment>
<dbReference type="Gene3D" id="3.40.30.10">
    <property type="entry name" value="Glutaredoxin"/>
    <property type="match status" value="1"/>
</dbReference>
<dbReference type="GO" id="GO:0008379">
    <property type="term" value="F:thioredoxin peroxidase activity"/>
    <property type="evidence" value="ECO:0007669"/>
    <property type="project" value="TreeGrafter"/>
</dbReference>
<dbReference type="PANTHER" id="PTHR42801:SF4">
    <property type="entry name" value="AHPC_TSA FAMILY PROTEIN"/>
    <property type="match status" value="1"/>
</dbReference>
<dbReference type="InterPro" id="IPR050924">
    <property type="entry name" value="Peroxiredoxin_BCP/PrxQ"/>
</dbReference>
<accession>A0A0S4LM22</accession>
<keyword evidence="8" id="KW-0676">Redox-active center</keyword>
<feature type="domain" description="Thioredoxin" evidence="14">
    <location>
        <begin position="5"/>
        <end position="155"/>
    </location>
</feature>
<feature type="active site" description="Cysteine sulfenic acid (-SOH) intermediate; for peroxidase activity" evidence="13">
    <location>
        <position position="47"/>
    </location>
</feature>
<evidence type="ECO:0000256" key="8">
    <source>
        <dbReference type="ARBA" id="ARBA00023284"/>
    </source>
</evidence>
<evidence type="ECO:0000256" key="12">
    <source>
        <dbReference type="ARBA" id="ARBA00049091"/>
    </source>
</evidence>
<evidence type="ECO:0000259" key="14">
    <source>
        <dbReference type="PROSITE" id="PS51352"/>
    </source>
</evidence>
<evidence type="ECO:0000256" key="1">
    <source>
        <dbReference type="ARBA" id="ARBA00003330"/>
    </source>
</evidence>
<evidence type="ECO:0000256" key="7">
    <source>
        <dbReference type="ARBA" id="ARBA00023157"/>
    </source>
</evidence>
<evidence type="ECO:0000313" key="16">
    <source>
        <dbReference type="Proteomes" id="UP000198736"/>
    </source>
</evidence>
<keyword evidence="16" id="KW-1185">Reference proteome</keyword>
<organism evidence="15 16">
    <name type="scientific">Candidatus Nitrospira nitrificans</name>
    <dbReference type="NCBI Taxonomy" id="1742973"/>
    <lineage>
        <taxon>Bacteria</taxon>
        <taxon>Pseudomonadati</taxon>
        <taxon>Nitrospirota</taxon>
        <taxon>Nitrospiria</taxon>
        <taxon>Nitrospirales</taxon>
        <taxon>Nitrospiraceae</taxon>
        <taxon>Nitrospira</taxon>
    </lineage>
</organism>
<evidence type="ECO:0000256" key="4">
    <source>
        <dbReference type="ARBA" id="ARBA00022559"/>
    </source>
</evidence>
<evidence type="ECO:0000256" key="2">
    <source>
        <dbReference type="ARBA" id="ARBA00011245"/>
    </source>
</evidence>
<comment type="subunit">
    <text evidence="2">Monomer.</text>
</comment>
<dbReference type="AlphaFoldDB" id="A0A0S4LM22"/>
<evidence type="ECO:0000256" key="3">
    <source>
        <dbReference type="ARBA" id="ARBA00013017"/>
    </source>
</evidence>
<dbReference type="EMBL" id="CZPZ01000031">
    <property type="protein sequence ID" value="CUS38009.1"/>
    <property type="molecule type" value="Genomic_DNA"/>
</dbReference>
<dbReference type="STRING" id="1742973.COMA2_40141"/>
<dbReference type="NCBIfam" id="NF006960">
    <property type="entry name" value="PRK09437.1"/>
    <property type="match status" value="1"/>
</dbReference>
<keyword evidence="6 15" id="KW-0560">Oxidoreductase</keyword>
<evidence type="ECO:0000313" key="15">
    <source>
        <dbReference type="EMBL" id="CUS38009.1"/>
    </source>
</evidence>
<dbReference type="GO" id="GO:0005737">
    <property type="term" value="C:cytoplasm"/>
    <property type="evidence" value="ECO:0007669"/>
    <property type="project" value="TreeGrafter"/>
</dbReference>
<evidence type="ECO:0000256" key="13">
    <source>
        <dbReference type="PIRSR" id="PIRSR000239-1"/>
    </source>
</evidence>
<dbReference type="OrthoDB" id="9812811at2"/>
<dbReference type="InterPro" id="IPR036249">
    <property type="entry name" value="Thioredoxin-like_sf"/>
</dbReference>
<dbReference type="PROSITE" id="PS51352">
    <property type="entry name" value="THIOREDOXIN_2"/>
    <property type="match status" value="1"/>
</dbReference>
<sequence>MSKELAVGDNAPELAIPDQHGKSVTLKSFKGKQIVLYFYPKDDTPGCTKESCDFRDVESQIIRAGGAIVGVSLDGKESHQKFIKKFGLPFPLLSDEDAAISKAYGVYKEKNMYGKKYWGIERSTFVIDLEGKLKAIFRKVSVDGHADEVLKALKA</sequence>
<dbReference type="PANTHER" id="PTHR42801">
    <property type="entry name" value="THIOREDOXIN-DEPENDENT PEROXIDE REDUCTASE"/>
    <property type="match status" value="1"/>
</dbReference>
<dbReference type="SUPFAM" id="SSF52833">
    <property type="entry name" value="Thioredoxin-like"/>
    <property type="match status" value="1"/>
</dbReference>
<gene>
    <name evidence="15" type="primary">bcp</name>
    <name evidence="15" type="ORF">COMA2_40141</name>
</gene>
<evidence type="ECO:0000256" key="10">
    <source>
        <dbReference type="ARBA" id="ARBA00038489"/>
    </source>
</evidence>
<dbReference type="Proteomes" id="UP000198736">
    <property type="component" value="Unassembled WGS sequence"/>
</dbReference>
<dbReference type="FunFam" id="3.40.30.10:FF:000007">
    <property type="entry name" value="Thioredoxin-dependent thiol peroxidase"/>
    <property type="match status" value="1"/>
</dbReference>
<evidence type="ECO:0000256" key="5">
    <source>
        <dbReference type="ARBA" id="ARBA00022862"/>
    </source>
</evidence>
<dbReference type="RefSeq" id="WP_090899812.1">
    <property type="nucleotide sequence ID" value="NZ_CZPZ01000031.1"/>
</dbReference>
<dbReference type="InterPro" id="IPR000866">
    <property type="entry name" value="AhpC/TSA"/>
</dbReference>
<dbReference type="GO" id="GO:0034599">
    <property type="term" value="P:cellular response to oxidative stress"/>
    <property type="evidence" value="ECO:0007669"/>
    <property type="project" value="TreeGrafter"/>
</dbReference>
<evidence type="ECO:0000256" key="11">
    <source>
        <dbReference type="ARBA" id="ARBA00042639"/>
    </source>
</evidence>
<dbReference type="CDD" id="cd03017">
    <property type="entry name" value="PRX_BCP"/>
    <property type="match status" value="1"/>
</dbReference>
<evidence type="ECO:0000256" key="9">
    <source>
        <dbReference type="ARBA" id="ARBA00032824"/>
    </source>
</evidence>
<comment type="function">
    <text evidence="1">Thiol-specific peroxidase that catalyzes the reduction of hydrogen peroxide and organic hydroperoxides to water and alcohols, respectively. Plays a role in cell protection against oxidative stress by detoxifying peroxides and as sensor of hydrogen peroxide-mediated signaling events.</text>
</comment>
<evidence type="ECO:0000256" key="6">
    <source>
        <dbReference type="ARBA" id="ARBA00023002"/>
    </source>
</evidence>
<dbReference type="Pfam" id="PF00578">
    <property type="entry name" value="AhpC-TSA"/>
    <property type="match status" value="1"/>
</dbReference>